<dbReference type="PRINTS" id="PR00133">
    <property type="entry name" value="GLHYDRLASE3"/>
</dbReference>
<dbReference type="InterPro" id="IPR032812">
    <property type="entry name" value="SbsA_Ig"/>
</dbReference>
<feature type="compositionally biased region" description="Acidic residues" evidence="6">
    <location>
        <begin position="890"/>
        <end position="904"/>
    </location>
</feature>
<dbReference type="PROSITE" id="PS00018">
    <property type="entry name" value="EF_HAND_1"/>
    <property type="match status" value="1"/>
</dbReference>
<dbReference type="EMBL" id="WHNZ01000074">
    <property type="protein sequence ID" value="NOV03956.1"/>
    <property type="molecule type" value="Genomic_DNA"/>
</dbReference>
<dbReference type="RefSeq" id="WP_171686767.1">
    <property type="nucleotide sequence ID" value="NZ_WHNZ01000074.1"/>
</dbReference>
<keyword evidence="4" id="KW-0119">Carbohydrate metabolism</keyword>
<dbReference type="PROSITE" id="PS00775">
    <property type="entry name" value="GLYCOSYL_HYDROL_F3"/>
    <property type="match status" value="1"/>
</dbReference>
<dbReference type="InterPro" id="IPR013783">
    <property type="entry name" value="Ig-like_fold"/>
</dbReference>
<evidence type="ECO:0008006" key="12">
    <source>
        <dbReference type="Google" id="ProtNLM"/>
    </source>
</evidence>
<gene>
    <name evidence="10" type="ORF">GC097_28625</name>
</gene>
<keyword evidence="11" id="KW-1185">Reference proteome</keyword>
<feature type="domain" description="CBM6" evidence="9">
    <location>
        <begin position="741"/>
        <end position="875"/>
    </location>
</feature>
<keyword evidence="5" id="KW-0326">Glycosidase</keyword>
<evidence type="ECO:0000313" key="11">
    <source>
        <dbReference type="Proteomes" id="UP000618579"/>
    </source>
</evidence>
<dbReference type="InterPro" id="IPR000421">
    <property type="entry name" value="FA58C"/>
</dbReference>
<evidence type="ECO:0000256" key="2">
    <source>
        <dbReference type="ARBA" id="ARBA00022729"/>
    </source>
</evidence>
<feature type="domain" description="F5/8 type C" evidence="7">
    <location>
        <begin position="1252"/>
        <end position="1394"/>
    </location>
</feature>
<dbReference type="InterPro" id="IPR036881">
    <property type="entry name" value="Glyco_hydro_3_C_sf"/>
</dbReference>
<dbReference type="SUPFAM" id="SSF63446">
    <property type="entry name" value="Type I dockerin domain"/>
    <property type="match status" value="1"/>
</dbReference>
<dbReference type="InterPro" id="IPR002048">
    <property type="entry name" value="EF_hand_dom"/>
</dbReference>
<evidence type="ECO:0000313" key="10">
    <source>
        <dbReference type="EMBL" id="NOV03956.1"/>
    </source>
</evidence>
<dbReference type="Gene3D" id="1.10.1330.10">
    <property type="entry name" value="Dockerin domain"/>
    <property type="match status" value="1"/>
</dbReference>
<evidence type="ECO:0000256" key="4">
    <source>
        <dbReference type="ARBA" id="ARBA00023277"/>
    </source>
</evidence>
<sequence>MLQKMGVTLLGMITILSSVTSVYAYAEEKNTSELSLEDRVNQSLAQFTLRDRSRLALGGVVGEEGQSTTFGNQAKSLPSKGLSYMNMSDGPMGVNAAGNHTSFGSGQIIASTWNRDLTQKVGEVIGKEALDKDVQYFLGPGTNINRDLANGRTFEYYSEDPFMSANVTTPYIRGVQSQGVMATVKHLMANNQEKNRNFMTSNLSERAMHELYLPAFQSAVEDGGVWAAMTAANRMNGIFTSDNRYILTNLMKYDFGLRGIVMTDWINTRTGVIAAKAGLDLAMPYSGGSPFKQLENYVRSGQLDAKYVDEAAQRFIRTAYLTKSMISTDKVDATGYKAADRKKGESNTPANQAVARQVADEGIVLLKNDSHVLPLDRNGVQSVALLGKYVDYNFYRPGLGGSGATNPPYQITNLAGLEKKLGGRNKLKIPAYNDANMNKTIADAVAAAEQSDYAIIFAGLNSTPITDANVADSEDGDRGNLDFPADQLQLIQAVAEKKPGKTIVVLSGSIFEVRDWVDKVPAVLQSFYPGMEGGAAIADILFGDVNPSGKLTNTWPKRYKDTAGYIPGHDGTDQRDLKWDDVWYKEGVYVGYKWNDKKNIEPEFAFGHGLSYTDFTYSNLRFISNTMGRNDTIQVSVDVTNTGNYAGKEAVQLYIHDVAPAIDRPVKELKGFEKVSVPRNETKTVTFDINAKSLSFWDVNTHSFMAKHGDFEAWVGSSSDDIRQKGTFTLTEDTLPDPDYKVIQAESASELINAAIASNQEVDSADTTFIKLGGVDSSATWHVNVDKAGEYSIIFRYSNAGYNGGTVSNYFGPNKITALMVNGNKAGDYDFQNTRWENVWNYDSIDVTLHAGENEIRLNATDATPGLNIDKMIVQTINRTTPAPPKSASDDGDVPPPEESEDGDVYQLEKATELSESQVASKSPNFTGTGYVDLLNSGSTVTMDILAPTFNSYRLSLYYANGNQTPAPSDLYINGVKAATYTLPPTGGWSKWRFEQSPVVSLRTGLNQISFVANEQRVSLDKVVLSGGMGFIDTTAPLINATSPSDHKMIANVTDNINVYYSEVMKAGNPVNGVAISDGENTIPYSYNLNKTQLSLQPETALDYGKAYTVTIPKDAFSDEYGNFMAKDYSFVLTTPQVVMGGFDDARITYRGSGWTTEENGRMTSQAADSFDFWFDGVNTRLFGPKGSSMGTAKVYVDDQPPVEVDLYQKQFSANSMLYDTGTLADGVHHIRVAATGNRNTASTGNAVGLGTVAVVGSILSPPLANTGWQANGFSYIVDREYFSNAIDGDPDTRWSSGKMQSPDNQWFTLDFGKATDFSTLLMYTKGNDFARGYKVYVSNDGVNWGEPLITGTGTNEYTTIKFPAQHSRYVKIVQTGTATGNWWCINELYVFNHPYVDTEAPNPPEYLFYTGYNGMIKVGWPGAVDNVGVTGYIVYRDGQEIARTRDEYFVDKGVVNNAKYKYRVAAVDASGNVSVMSDEIEAKSNPAMISRDGWKATAFDTHPTVTTDLAFDGNIETRWTSGTGISPGQWFMLDMGAKVAFNKMVMDGNATDFPGSYEIRLSEDGIHWSDPVGRGNGNPGTLVVEFPQQTARYIKIVATGSPKTFWWSIYELNVFNELSGERVLLTSTAAKVTPGQVFDIAYGLSGVIQNVYAQDLTFKYDPGLLDFVSADSLQEGFLVVGKSVHDGEVHLLSVNVGANHQANENWLSLKFRAKSTPANVTDVTLTQVTIADGTGAETSLNGASYSVTFDVVDKSPYDTNGDGKFSIGDLGVVAAAYGKTSADADWDLFKIADVNGDNVVDVQDLAAVAQEIWKH</sequence>
<dbReference type="SUPFAM" id="SSF51445">
    <property type="entry name" value="(Trans)glycosidases"/>
    <property type="match status" value="1"/>
</dbReference>
<dbReference type="InterPro" id="IPR017853">
    <property type="entry name" value="GH"/>
</dbReference>
<dbReference type="Gene3D" id="3.20.20.300">
    <property type="entry name" value="Glycoside hydrolase, family 3, N-terminal domain"/>
    <property type="match status" value="1"/>
</dbReference>
<dbReference type="PROSITE" id="PS51175">
    <property type="entry name" value="CBM6"/>
    <property type="match status" value="2"/>
</dbReference>
<dbReference type="InterPro" id="IPR002772">
    <property type="entry name" value="Glyco_hydro_3_C"/>
</dbReference>
<dbReference type="InterPro" id="IPR001764">
    <property type="entry name" value="Glyco_hydro_3_N"/>
</dbReference>
<dbReference type="Pfam" id="PF00963">
    <property type="entry name" value="Cohesin"/>
    <property type="match status" value="1"/>
</dbReference>
<feature type="region of interest" description="Disordered" evidence="6">
    <location>
        <begin position="880"/>
        <end position="904"/>
    </location>
</feature>
<dbReference type="Pfam" id="PF13205">
    <property type="entry name" value="Big_5"/>
    <property type="match status" value="1"/>
</dbReference>
<organism evidence="10 11">
    <name type="scientific">Paenibacillus planticolens</name>
    <dbReference type="NCBI Taxonomy" id="2654976"/>
    <lineage>
        <taxon>Bacteria</taxon>
        <taxon>Bacillati</taxon>
        <taxon>Bacillota</taxon>
        <taxon>Bacilli</taxon>
        <taxon>Bacillales</taxon>
        <taxon>Paenibacillaceae</taxon>
        <taxon>Paenibacillus</taxon>
    </lineage>
</organism>
<protein>
    <recommendedName>
        <fullName evidence="12">Beta-glucosidase</fullName>
    </recommendedName>
</protein>
<dbReference type="SMART" id="SM01217">
    <property type="entry name" value="Fn3_like"/>
    <property type="match status" value="1"/>
</dbReference>
<evidence type="ECO:0000256" key="5">
    <source>
        <dbReference type="RuleBase" id="RU361161"/>
    </source>
</evidence>
<accession>A0ABX1ZVV2</accession>
<evidence type="ECO:0000259" key="7">
    <source>
        <dbReference type="PROSITE" id="PS50022"/>
    </source>
</evidence>
<dbReference type="InterPro" id="IPR002102">
    <property type="entry name" value="Cohesin_dom"/>
</dbReference>
<dbReference type="Pfam" id="PF01915">
    <property type="entry name" value="Glyco_hydro_3_C"/>
    <property type="match status" value="1"/>
</dbReference>
<comment type="similarity">
    <text evidence="1 5">Belongs to the glycosyl hydrolase 3 family.</text>
</comment>
<dbReference type="SUPFAM" id="SSF52279">
    <property type="entry name" value="Beta-D-glucan exohydrolase, C-terminal domain"/>
    <property type="match status" value="1"/>
</dbReference>
<dbReference type="InterPro" id="IPR026891">
    <property type="entry name" value="Fn3-like"/>
</dbReference>
<dbReference type="InterPro" id="IPR008965">
    <property type="entry name" value="CBM2/CBM3_carb-bd_dom_sf"/>
</dbReference>
<dbReference type="Proteomes" id="UP000618579">
    <property type="component" value="Unassembled WGS sequence"/>
</dbReference>
<dbReference type="InterPro" id="IPR005084">
    <property type="entry name" value="CBM6"/>
</dbReference>
<feature type="domain" description="F5/8 type C" evidence="7">
    <location>
        <begin position="1469"/>
        <end position="1618"/>
    </location>
</feature>
<dbReference type="SUPFAM" id="SSF49384">
    <property type="entry name" value="Carbohydrate-binding domain"/>
    <property type="match status" value="1"/>
</dbReference>
<proteinExistence type="inferred from homology"/>
<dbReference type="PANTHER" id="PTHR42715">
    <property type="entry name" value="BETA-GLUCOSIDASE"/>
    <property type="match status" value="1"/>
</dbReference>
<dbReference type="PROSITE" id="PS50022">
    <property type="entry name" value="FA58C_3"/>
    <property type="match status" value="2"/>
</dbReference>
<dbReference type="Gene3D" id="3.40.50.1700">
    <property type="entry name" value="Glycoside hydrolase family 3 C-terminal domain"/>
    <property type="match status" value="1"/>
</dbReference>
<reference evidence="10 11" key="1">
    <citation type="submission" date="2019-10" db="EMBL/GenBank/DDBJ databases">
        <title>Description of Paenibacillus pedi sp. nov.</title>
        <authorList>
            <person name="Carlier A."/>
            <person name="Qi S."/>
        </authorList>
    </citation>
    <scope>NUCLEOTIDE SEQUENCE [LARGE SCALE GENOMIC DNA]</scope>
    <source>
        <strain evidence="10 11">LMG 31457</strain>
    </source>
</reference>
<dbReference type="SUPFAM" id="SSF49785">
    <property type="entry name" value="Galactose-binding domain-like"/>
    <property type="match status" value="4"/>
</dbReference>
<dbReference type="InterPro" id="IPR019800">
    <property type="entry name" value="Glyco_hydro_3_AS"/>
</dbReference>
<dbReference type="Pfam" id="PF00933">
    <property type="entry name" value="Glyco_hydro_3"/>
    <property type="match status" value="1"/>
</dbReference>
<dbReference type="Gene3D" id="2.60.40.680">
    <property type="match status" value="1"/>
</dbReference>
<dbReference type="InterPro" id="IPR008979">
    <property type="entry name" value="Galactose-bd-like_sf"/>
</dbReference>
<keyword evidence="3 5" id="KW-0378">Hydrolase</keyword>
<dbReference type="Pfam" id="PF14310">
    <property type="entry name" value="Fn3-like"/>
    <property type="match status" value="1"/>
</dbReference>
<dbReference type="Pfam" id="PF00754">
    <property type="entry name" value="F5_F8_type_C"/>
    <property type="match status" value="2"/>
</dbReference>
<evidence type="ECO:0000256" key="3">
    <source>
        <dbReference type="ARBA" id="ARBA00022801"/>
    </source>
</evidence>
<dbReference type="CDD" id="cd08547">
    <property type="entry name" value="Type_II_cohesin"/>
    <property type="match status" value="1"/>
</dbReference>
<dbReference type="Gene3D" id="2.60.40.10">
    <property type="entry name" value="Immunoglobulins"/>
    <property type="match status" value="2"/>
</dbReference>
<dbReference type="InterPro" id="IPR036439">
    <property type="entry name" value="Dockerin_dom_sf"/>
</dbReference>
<evidence type="ECO:0000256" key="6">
    <source>
        <dbReference type="SAM" id="MobiDB-lite"/>
    </source>
</evidence>
<dbReference type="PROSITE" id="PS50222">
    <property type="entry name" value="EF_HAND_2"/>
    <property type="match status" value="1"/>
</dbReference>
<dbReference type="InterPro" id="IPR036116">
    <property type="entry name" value="FN3_sf"/>
</dbReference>
<evidence type="ECO:0000259" key="9">
    <source>
        <dbReference type="PROSITE" id="PS51175"/>
    </source>
</evidence>
<dbReference type="SUPFAM" id="SSF49265">
    <property type="entry name" value="Fibronectin type III"/>
    <property type="match status" value="1"/>
</dbReference>
<name>A0ABX1ZVV2_9BACL</name>
<dbReference type="InterPro" id="IPR036962">
    <property type="entry name" value="Glyco_hydro_3_N_sf"/>
</dbReference>
<comment type="caution">
    <text evidence="10">The sequence shown here is derived from an EMBL/GenBank/DDBJ whole genome shotgun (WGS) entry which is preliminary data.</text>
</comment>
<evidence type="ECO:0000256" key="1">
    <source>
        <dbReference type="ARBA" id="ARBA00005336"/>
    </source>
</evidence>
<dbReference type="Gene3D" id="2.60.120.260">
    <property type="entry name" value="Galactose-binding domain-like"/>
    <property type="match status" value="5"/>
</dbReference>
<dbReference type="PANTHER" id="PTHR42715:SF10">
    <property type="entry name" value="BETA-GLUCOSIDASE"/>
    <property type="match status" value="1"/>
</dbReference>
<dbReference type="InterPro" id="IPR050288">
    <property type="entry name" value="Cellulose_deg_GH3"/>
</dbReference>
<dbReference type="InterPro" id="IPR018247">
    <property type="entry name" value="EF_Hand_1_Ca_BS"/>
</dbReference>
<evidence type="ECO:0000259" key="8">
    <source>
        <dbReference type="PROSITE" id="PS50222"/>
    </source>
</evidence>
<dbReference type="CDD" id="cd14254">
    <property type="entry name" value="Dockerin_II"/>
    <property type="match status" value="1"/>
</dbReference>
<keyword evidence="2" id="KW-0732">Signal</keyword>
<feature type="domain" description="EF-hand" evidence="8">
    <location>
        <begin position="1781"/>
        <end position="1816"/>
    </location>
</feature>
<feature type="domain" description="CBM6" evidence="9">
    <location>
        <begin position="904"/>
        <end position="1026"/>
    </location>
</feature>